<proteinExistence type="predicted"/>
<dbReference type="EnsemblProtists" id="EKX32944">
    <property type="protein sequence ID" value="EKX32944"/>
    <property type="gene ID" value="GUITHDRAFT_81883"/>
</dbReference>
<dbReference type="OMA" id="KEKCCIP"/>
<dbReference type="PANTHER" id="PTHR20921">
    <property type="entry name" value="TRANSMEMBRANE PROTEIN 222"/>
    <property type="match status" value="1"/>
</dbReference>
<reference evidence="2" key="2">
    <citation type="submission" date="2012-11" db="EMBL/GenBank/DDBJ databases">
        <authorList>
            <person name="Kuo A."/>
            <person name="Curtis B.A."/>
            <person name="Tanifuji G."/>
            <person name="Burki F."/>
            <person name="Gruber A."/>
            <person name="Irimia M."/>
            <person name="Maruyama S."/>
            <person name="Arias M.C."/>
            <person name="Ball S.G."/>
            <person name="Gile G.H."/>
            <person name="Hirakawa Y."/>
            <person name="Hopkins J.F."/>
            <person name="Rensing S.A."/>
            <person name="Schmutz J."/>
            <person name="Symeonidi A."/>
            <person name="Elias M."/>
            <person name="Eveleigh R.J."/>
            <person name="Herman E.K."/>
            <person name="Klute M.J."/>
            <person name="Nakayama T."/>
            <person name="Obornik M."/>
            <person name="Reyes-Prieto A."/>
            <person name="Armbrust E.V."/>
            <person name="Aves S.J."/>
            <person name="Beiko R.G."/>
            <person name="Coutinho P."/>
            <person name="Dacks J.B."/>
            <person name="Durnford D.G."/>
            <person name="Fast N.M."/>
            <person name="Green B.R."/>
            <person name="Grisdale C."/>
            <person name="Hempe F."/>
            <person name="Henrissat B."/>
            <person name="Hoppner M.P."/>
            <person name="Ishida K.-I."/>
            <person name="Kim E."/>
            <person name="Koreny L."/>
            <person name="Kroth P.G."/>
            <person name="Liu Y."/>
            <person name="Malik S.-B."/>
            <person name="Maier U.G."/>
            <person name="McRose D."/>
            <person name="Mock T."/>
            <person name="Neilson J.A."/>
            <person name="Onodera N.T."/>
            <person name="Poole A.M."/>
            <person name="Pritham E.J."/>
            <person name="Richards T.A."/>
            <person name="Rocap G."/>
            <person name="Roy S.W."/>
            <person name="Sarai C."/>
            <person name="Schaack S."/>
            <person name="Shirato S."/>
            <person name="Slamovits C.H."/>
            <person name="Spencer D.F."/>
            <person name="Suzuki S."/>
            <person name="Worden A.Z."/>
            <person name="Zauner S."/>
            <person name="Barry K."/>
            <person name="Bell C."/>
            <person name="Bharti A.K."/>
            <person name="Crow J.A."/>
            <person name="Grimwood J."/>
            <person name="Kramer R."/>
            <person name="Lindquist E."/>
            <person name="Lucas S."/>
            <person name="Salamov A."/>
            <person name="McFadden G.I."/>
            <person name="Lane C.E."/>
            <person name="Keeling P.J."/>
            <person name="Gray M.W."/>
            <person name="Grigoriev I.V."/>
            <person name="Archibald J.M."/>
        </authorList>
    </citation>
    <scope>NUCLEOTIDE SEQUENCE</scope>
    <source>
        <strain evidence="2">CCMP2712</strain>
    </source>
</reference>
<dbReference type="InterPro" id="IPR008496">
    <property type="entry name" value="TMEM222/RTE1"/>
</dbReference>
<evidence type="ECO:0000313" key="1">
    <source>
        <dbReference type="EnsemblProtists" id="EKX32944"/>
    </source>
</evidence>
<sequence length="137" mass="16125">MRFPCSIVWQPFPPLTWIIPMIGHTGICDSHGIVHDFQGPYYVEEGRMMLGKATRYLPLDPNKVRSSVEGNTAEERWDKCVDMGADDFRKKIHCLIYPNCNHHVAHTLNLMKYDGWNNYEMLQLWYIIFFRARSFLA</sequence>
<accession>A0A0C3SMQ6</accession>
<evidence type="ECO:0000313" key="2">
    <source>
        <dbReference type="Proteomes" id="UP000011087"/>
    </source>
</evidence>
<organism evidence="1 2">
    <name type="scientific">Guillardia theta (strain CCMP2712)</name>
    <name type="common">Cryptophyte</name>
    <dbReference type="NCBI Taxonomy" id="905079"/>
    <lineage>
        <taxon>Eukaryota</taxon>
        <taxon>Cryptophyceae</taxon>
        <taxon>Pyrenomonadales</taxon>
        <taxon>Geminigeraceae</taxon>
        <taxon>Guillardia</taxon>
    </lineage>
</organism>
<protein>
    <recommendedName>
        <fullName evidence="3">PPPDE domain-containing protein</fullName>
    </recommendedName>
</protein>
<keyword evidence="2" id="KW-1185">Reference proteome</keyword>
<dbReference type="Proteomes" id="UP000011087">
    <property type="component" value="Unassembled WGS sequence"/>
</dbReference>
<dbReference type="AlphaFoldDB" id="A0A0C3SMQ6"/>
<name>A0A0C3SMQ6_GUITC</name>
<reference evidence="2" key="1">
    <citation type="journal article" date="2012" name="Nature">
        <title>Algal genomes reveal evolutionary mosaicism and the fate of nucleomorphs.</title>
        <authorList>
            <consortium name="DOE Joint Genome Institute"/>
            <person name="Curtis B.A."/>
            <person name="Tanifuji G."/>
            <person name="Burki F."/>
            <person name="Gruber A."/>
            <person name="Irimia M."/>
            <person name="Maruyama S."/>
            <person name="Arias M.C."/>
            <person name="Ball S.G."/>
            <person name="Gile G.H."/>
            <person name="Hirakawa Y."/>
            <person name="Hopkins J.F."/>
            <person name="Kuo A."/>
            <person name="Rensing S.A."/>
            <person name="Schmutz J."/>
            <person name="Symeonidi A."/>
            <person name="Elias M."/>
            <person name="Eveleigh R.J."/>
            <person name="Herman E.K."/>
            <person name="Klute M.J."/>
            <person name="Nakayama T."/>
            <person name="Obornik M."/>
            <person name="Reyes-Prieto A."/>
            <person name="Armbrust E.V."/>
            <person name="Aves S.J."/>
            <person name="Beiko R.G."/>
            <person name="Coutinho P."/>
            <person name="Dacks J.B."/>
            <person name="Durnford D.G."/>
            <person name="Fast N.M."/>
            <person name="Green B.R."/>
            <person name="Grisdale C.J."/>
            <person name="Hempel F."/>
            <person name="Henrissat B."/>
            <person name="Hoppner M.P."/>
            <person name="Ishida K."/>
            <person name="Kim E."/>
            <person name="Koreny L."/>
            <person name="Kroth P.G."/>
            <person name="Liu Y."/>
            <person name="Malik S.B."/>
            <person name="Maier U.G."/>
            <person name="McRose D."/>
            <person name="Mock T."/>
            <person name="Neilson J.A."/>
            <person name="Onodera N.T."/>
            <person name="Poole A.M."/>
            <person name="Pritham E.J."/>
            <person name="Richards T.A."/>
            <person name="Rocap G."/>
            <person name="Roy S.W."/>
            <person name="Sarai C."/>
            <person name="Schaack S."/>
            <person name="Shirato S."/>
            <person name="Slamovits C.H."/>
            <person name="Spencer D.F."/>
            <person name="Suzuki S."/>
            <person name="Worden A.Z."/>
            <person name="Zauner S."/>
            <person name="Barry K."/>
            <person name="Bell C."/>
            <person name="Bharti A.K."/>
            <person name="Crow J.A."/>
            <person name="Grimwood J."/>
            <person name="Kramer R."/>
            <person name="Lindquist E."/>
            <person name="Lucas S."/>
            <person name="Salamov A."/>
            <person name="McFadden G.I."/>
            <person name="Lane C.E."/>
            <person name="Keeling P.J."/>
            <person name="Gray M.W."/>
            <person name="Grigoriev I.V."/>
            <person name="Archibald J.M."/>
        </authorList>
    </citation>
    <scope>NUCLEOTIDE SEQUENCE</scope>
    <source>
        <strain evidence="2">CCMP2712</strain>
    </source>
</reference>
<reference evidence="1" key="3">
    <citation type="submission" date="2015-06" db="UniProtKB">
        <authorList>
            <consortium name="EnsemblProtists"/>
        </authorList>
    </citation>
    <scope>IDENTIFICATION</scope>
</reference>
<dbReference type="Pfam" id="PF05608">
    <property type="entry name" value="RTE1"/>
    <property type="match status" value="1"/>
</dbReference>
<dbReference type="PANTHER" id="PTHR20921:SF0">
    <property type="entry name" value="TRANSMEMBRANE PROTEIN 222"/>
    <property type="match status" value="1"/>
</dbReference>
<evidence type="ECO:0008006" key="3">
    <source>
        <dbReference type="Google" id="ProtNLM"/>
    </source>
</evidence>